<protein>
    <recommendedName>
        <fullName evidence="3">START domain-containing protein</fullName>
    </recommendedName>
</protein>
<dbReference type="Proteomes" id="UP000187209">
    <property type="component" value="Unassembled WGS sequence"/>
</dbReference>
<sequence length="229" mass="26310">MTIPLVDLNNGLQISYRFINNQLQFHAIFAVESNFETIVNLLVKPESRKKWDLKLVDIEKLSNENENLCLKMLYSQDKCLYEFHNDVHVNWSIYHTTVNFCSNKSTNIKAKGILGNMSSYYKLENLSKADSSFALNYKSHGIKKVASCIDNLQESIKSHLELIKVTWKASFCEHSKKMFIADCLEETNLLKNTIAGLIHLAEKPSESIQRSPQNTLFNACERKRLKSSV</sequence>
<gene>
    <name evidence="1" type="ORF">SteCoe_2360</name>
</gene>
<comment type="caution">
    <text evidence="1">The sequence shown here is derived from an EMBL/GenBank/DDBJ whole genome shotgun (WGS) entry which is preliminary data.</text>
</comment>
<dbReference type="OrthoDB" id="437742at2759"/>
<dbReference type="AlphaFoldDB" id="A0A1R2CZM8"/>
<evidence type="ECO:0000313" key="1">
    <source>
        <dbReference type="EMBL" id="OMJ94456.1"/>
    </source>
</evidence>
<evidence type="ECO:0000313" key="2">
    <source>
        <dbReference type="Proteomes" id="UP000187209"/>
    </source>
</evidence>
<proteinExistence type="predicted"/>
<organism evidence="1 2">
    <name type="scientific">Stentor coeruleus</name>
    <dbReference type="NCBI Taxonomy" id="5963"/>
    <lineage>
        <taxon>Eukaryota</taxon>
        <taxon>Sar</taxon>
        <taxon>Alveolata</taxon>
        <taxon>Ciliophora</taxon>
        <taxon>Postciliodesmatophora</taxon>
        <taxon>Heterotrichea</taxon>
        <taxon>Heterotrichida</taxon>
        <taxon>Stentoridae</taxon>
        <taxon>Stentor</taxon>
    </lineage>
</organism>
<evidence type="ECO:0008006" key="3">
    <source>
        <dbReference type="Google" id="ProtNLM"/>
    </source>
</evidence>
<dbReference type="EMBL" id="MPUH01000026">
    <property type="protein sequence ID" value="OMJ94456.1"/>
    <property type="molecule type" value="Genomic_DNA"/>
</dbReference>
<name>A0A1R2CZM8_9CILI</name>
<accession>A0A1R2CZM8</accession>
<keyword evidence="2" id="KW-1185">Reference proteome</keyword>
<reference evidence="1 2" key="1">
    <citation type="submission" date="2016-11" db="EMBL/GenBank/DDBJ databases">
        <title>The macronuclear genome of Stentor coeruleus: a giant cell with tiny introns.</title>
        <authorList>
            <person name="Slabodnick M."/>
            <person name="Ruby J.G."/>
            <person name="Reiff S.B."/>
            <person name="Swart E.C."/>
            <person name="Gosai S."/>
            <person name="Prabakaran S."/>
            <person name="Witkowska E."/>
            <person name="Larue G.E."/>
            <person name="Fisher S."/>
            <person name="Freeman R.M."/>
            <person name="Gunawardena J."/>
            <person name="Chu W."/>
            <person name="Stover N.A."/>
            <person name="Gregory B.D."/>
            <person name="Nowacki M."/>
            <person name="Derisi J."/>
            <person name="Roy S.W."/>
            <person name="Marshall W.F."/>
            <person name="Sood P."/>
        </authorList>
    </citation>
    <scope>NUCLEOTIDE SEQUENCE [LARGE SCALE GENOMIC DNA]</scope>
    <source>
        <strain evidence="1">WM001</strain>
    </source>
</reference>